<evidence type="ECO:0000256" key="1">
    <source>
        <dbReference type="SAM" id="SignalP"/>
    </source>
</evidence>
<protein>
    <submittedName>
        <fullName evidence="2">Enterochelin esterase</fullName>
    </submittedName>
</protein>
<reference evidence="2 3" key="1">
    <citation type="submission" date="2019-03" db="EMBL/GenBank/DDBJ databases">
        <title>Sapientia aquatica gen. nov., sp. nov., isolated from a crater lake.</title>
        <authorList>
            <person name="Felfoldi T."/>
            <person name="Szabo A."/>
            <person name="Toth E."/>
            <person name="Schumann P."/>
            <person name="Keki Z."/>
            <person name="Marialigeti K."/>
            <person name="Mathe I."/>
        </authorList>
    </citation>
    <scope>NUCLEOTIDE SEQUENCE [LARGE SCALE GENOMIC DNA]</scope>
    <source>
        <strain evidence="2 3">SA-152</strain>
    </source>
</reference>
<organism evidence="2 3">
    <name type="scientific">Sapientia aquatica</name>
    <dbReference type="NCBI Taxonomy" id="1549640"/>
    <lineage>
        <taxon>Bacteria</taxon>
        <taxon>Pseudomonadati</taxon>
        <taxon>Pseudomonadota</taxon>
        <taxon>Betaproteobacteria</taxon>
        <taxon>Burkholderiales</taxon>
        <taxon>Oxalobacteraceae</taxon>
        <taxon>Sapientia</taxon>
    </lineage>
</organism>
<dbReference type="RefSeq" id="WP_133329443.1">
    <property type="nucleotide sequence ID" value="NZ_SMYL01000007.1"/>
</dbReference>
<sequence>MRTQRACSWLLAVIFSSSVFVSLDSWADATAVTTPLSHVQVPVQLDAKIEHDASGRLLFFVKAASGAKEVDANPFAISETWLAAKDVYRIAPGATVLLDADDIAFPKGLSQLPAGKYEAQAVLDVDRSYNYGGRNAHAWISDVVSFDWVPGGVMPSFNLSHHPEENPDWLARKQKDIEQAKPDVARQEKFVSSQLSQFWGKPTEVKAWVILPPNYSDKSIKSFPTVYWTHGFGGNLEYSLDTGLKIRERMEKGELPAMIWVMLDESLAQGTHEFADSVNNGPWGAALTKEFIPYLEQHYRMDGKVTGRFLNGHSSGGWATLQLQINYPKVFGGTWSTSPDSSDFHDFTGPDIYAANANAYYRPDGSEYPLVRDGDKVIASLRQFAQMEYVLGPYGGQMTSFDWVFSPKGDSGAPMSLFNRETGVIDPKVVDYWRDHYDLAHIVKTNWATRGADLKGRIHLIVGTKDTFYLDGAAHRLQAVLDGLKADAHFTFVPERSHFNVYELNGDKNGLMVQIAKEMVAIARPSAKVK</sequence>
<comment type="caution">
    <text evidence="2">The sequence shown here is derived from an EMBL/GenBank/DDBJ whole genome shotgun (WGS) entry which is preliminary data.</text>
</comment>
<dbReference type="EMBL" id="SMYL01000007">
    <property type="protein sequence ID" value="TDK64477.1"/>
    <property type="molecule type" value="Genomic_DNA"/>
</dbReference>
<dbReference type="PANTHER" id="PTHR48098">
    <property type="entry name" value="ENTEROCHELIN ESTERASE-RELATED"/>
    <property type="match status" value="1"/>
</dbReference>
<dbReference type="Pfam" id="PF00756">
    <property type="entry name" value="Esterase"/>
    <property type="match status" value="1"/>
</dbReference>
<dbReference type="InterPro" id="IPR029058">
    <property type="entry name" value="AB_hydrolase_fold"/>
</dbReference>
<dbReference type="InterPro" id="IPR050583">
    <property type="entry name" value="Mycobacterial_A85_antigen"/>
</dbReference>
<dbReference type="PANTHER" id="PTHR48098:SF3">
    <property type="entry name" value="IRON(III) ENTEROBACTIN ESTERASE"/>
    <property type="match status" value="1"/>
</dbReference>
<evidence type="ECO:0000313" key="2">
    <source>
        <dbReference type="EMBL" id="TDK64477.1"/>
    </source>
</evidence>
<keyword evidence="3" id="KW-1185">Reference proteome</keyword>
<dbReference type="InterPro" id="IPR000801">
    <property type="entry name" value="Esterase-like"/>
</dbReference>
<evidence type="ECO:0000313" key="3">
    <source>
        <dbReference type="Proteomes" id="UP000294829"/>
    </source>
</evidence>
<dbReference type="Proteomes" id="UP000294829">
    <property type="component" value="Unassembled WGS sequence"/>
</dbReference>
<dbReference type="SUPFAM" id="SSF53474">
    <property type="entry name" value="alpha/beta-Hydrolases"/>
    <property type="match status" value="1"/>
</dbReference>
<name>A0A4R5VYF8_9BURK</name>
<gene>
    <name evidence="2" type="ORF">E2I14_13605</name>
</gene>
<accession>A0A4R5VYF8</accession>
<feature type="chain" id="PRO_5020295233" evidence="1">
    <location>
        <begin position="28"/>
        <end position="530"/>
    </location>
</feature>
<feature type="signal peptide" evidence="1">
    <location>
        <begin position="1"/>
        <end position="27"/>
    </location>
</feature>
<dbReference type="AlphaFoldDB" id="A0A4R5VYF8"/>
<proteinExistence type="predicted"/>
<dbReference type="Gene3D" id="3.40.50.1820">
    <property type="entry name" value="alpha/beta hydrolase"/>
    <property type="match status" value="1"/>
</dbReference>
<dbReference type="OrthoDB" id="9768282at2"/>
<keyword evidence="1" id="KW-0732">Signal</keyword>